<dbReference type="PANTHER" id="PTHR44196:SF1">
    <property type="entry name" value="DEHYDROGENASE_REDUCTASE SDR FAMILY MEMBER 7B"/>
    <property type="match status" value="1"/>
</dbReference>
<keyword evidence="2" id="KW-0560">Oxidoreductase</keyword>
<dbReference type="InterPro" id="IPR002347">
    <property type="entry name" value="SDR_fam"/>
</dbReference>
<protein>
    <submittedName>
        <fullName evidence="4">3-oxoacyl-[acyl-carrier protein] reductase</fullName>
    </submittedName>
</protein>
<dbReference type="InterPro" id="IPR036291">
    <property type="entry name" value="NAD(P)-bd_dom_sf"/>
</dbReference>
<dbReference type="EMBL" id="FNIM01000003">
    <property type="protein sequence ID" value="SDN42215.1"/>
    <property type="molecule type" value="Genomic_DNA"/>
</dbReference>
<sequence>MQDITGKTAIITGASSGIGRASALALAEEGVNLVLTARSEDKLAGIAKQCRDLGVQAVYHAGDAREEATAAETVGLAVNTFGGIDILLSNAGIGIAGPFLDSTMETYDVQMDTNVRSSYAFCLHAVPELIKQEESQLIIVSSVTGINGHALEVAYSATKFANRGMAQALNLEFREQGLKVCTLCPSATNTEFQVGAGRTREENDARLMLLPQDVADAVVFVCRQSQGTSRVMEMTLAAMYGN</sequence>
<dbReference type="PRINTS" id="PR00080">
    <property type="entry name" value="SDRFAMILY"/>
</dbReference>
<comment type="similarity">
    <text evidence="1 3">Belongs to the short-chain dehydrogenases/reductases (SDR) family.</text>
</comment>
<reference evidence="5" key="1">
    <citation type="submission" date="2016-10" db="EMBL/GenBank/DDBJ databases">
        <authorList>
            <person name="Varghese N."/>
            <person name="Submissions S."/>
        </authorList>
    </citation>
    <scope>NUCLEOTIDE SEQUENCE [LARGE SCALE GENOMIC DNA]</scope>
    <source>
        <strain evidence="5">DSM 27982</strain>
    </source>
</reference>
<name>A0A1H0B987_9ACTO</name>
<dbReference type="RefSeq" id="WP_092534333.1">
    <property type="nucleotide sequence ID" value="NZ_FNIM01000003.1"/>
</dbReference>
<dbReference type="CDD" id="cd05233">
    <property type="entry name" value="SDR_c"/>
    <property type="match status" value="1"/>
</dbReference>
<dbReference type="GO" id="GO:0016491">
    <property type="term" value="F:oxidoreductase activity"/>
    <property type="evidence" value="ECO:0007669"/>
    <property type="project" value="UniProtKB-KW"/>
</dbReference>
<evidence type="ECO:0000256" key="2">
    <source>
        <dbReference type="ARBA" id="ARBA00023002"/>
    </source>
</evidence>
<dbReference type="PRINTS" id="PR00081">
    <property type="entry name" value="GDHRDH"/>
</dbReference>
<evidence type="ECO:0000313" key="4">
    <source>
        <dbReference type="EMBL" id="SDN42215.1"/>
    </source>
</evidence>
<evidence type="ECO:0000313" key="5">
    <source>
        <dbReference type="Proteomes" id="UP000198541"/>
    </source>
</evidence>
<dbReference type="PANTHER" id="PTHR44196">
    <property type="entry name" value="DEHYDROGENASE/REDUCTASE SDR FAMILY MEMBER 7B"/>
    <property type="match status" value="1"/>
</dbReference>
<dbReference type="GO" id="GO:0016020">
    <property type="term" value="C:membrane"/>
    <property type="evidence" value="ECO:0007669"/>
    <property type="project" value="TreeGrafter"/>
</dbReference>
<proteinExistence type="inferred from homology"/>
<dbReference type="Proteomes" id="UP000198541">
    <property type="component" value="Unassembled WGS sequence"/>
</dbReference>
<evidence type="ECO:0000256" key="1">
    <source>
        <dbReference type="ARBA" id="ARBA00006484"/>
    </source>
</evidence>
<gene>
    <name evidence="4" type="ORF">SAMN05216355_103149</name>
</gene>
<dbReference type="AlphaFoldDB" id="A0A1H0B987"/>
<evidence type="ECO:0000256" key="3">
    <source>
        <dbReference type="RuleBase" id="RU000363"/>
    </source>
</evidence>
<dbReference type="Gene3D" id="3.40.50.720">
    <property type="entry name" value="NAD(P)-binding Rossmann-like Domain"/>
    <property type="match status" value="1"/>
</dbReference>
<keyword evidence="5" id="KW-1185">Reference proteome</keyword>
<dbReference type="Pfam" id="PF00106">
    <property type="entry name" value="adh_short"/>
    <property type="match status" value="1"/>
</dbReference>
<accession>A0A1H0B987</accession>
<dbReference type="SUPFAM" id="SSF51735">
    <property type="entry name" value="NAD(P)-binding Rossmann-fold domains"/>
    <property type="match status" value="1"/>
</dbReference>
<organism evidence="4 5">
    <name type="scientific">Actinomyces ruminicola</name>
    <dbReference type="NCBI Taxonomy" id="332524"/>
    <lineage>
        <taxon>Bacteria</taxon>
        <taxon>Bacillati</taxon>
        <taxon>Actinomycetota</taxon>
        <taxon>Actinomycetes</taxon>
        <taxon>Actinomycetales</taxon>
        <taxon>Actinomycetaceae</taxon>
        <taxon>Actinomyces</taxon>
    </lineage>
</organism>